<dbReference type="GO" id="GO:0005829">
    <property type="term" value="C:cytosol"/>
    <property type="evidence" value="ECO:0007669"/>
    <property type="project" value="TreeGrafter"/>
</dbReference>
<dbReference type="OrthoDB" id="8021850at2759"/>
<dbReference type="PANTHER" id="PTHR15644:SF2">
    <property type="entry name" value="OSTEOPETROSIS-ASSOCIATED TRANSMEMBRANE PROTEIN 1"/>
    <property type="match status" value="1"/>
</dbReference>
<dbReference type="PaxDb" id="121845-A0A1S3CUS6"/>
<keyword evidence="1 3" id="KW-0812">Transmembrane</keyword>
<evidence type="ECO:0000313" key="3">
    <source>
        <dbReference type="RefSeq" id="XP_008468224.1"/>
    </source>
</evidence>
<dbReference type="STRING" id="121845.A0A1S3CUS6"/>
<dbReference type="Pfam" id="PF09777">
    <property type="entry name" value="OSTMP1"/>
    <property type="match status" value="1"/>
</dbReference>
<dbReference type="InterPro" id="IPR019172">
    <property type="entry name" value="Osteopetrosis-assoc_TM_1"/>
</dbReference>
<evidence type="ECO:0000256" key="1">
    <source>
        <dbReference type="SAM" id="Phobius"/>
    </source>
</evidence>
<keyword evidence="1" id="KW-0472">Membrane</keyword>
<dbReference type="OMA" id="LKCCQRE"/>
<proteinExistence type="predicted"/>
<gene>
    <name evidence="3" type="primary">LOC103505643</name>
</gene>
<dbReference type="PANTHER" id="PTHR15644">
    <property type="entry name" value="OSTEOPETROSIS ASSOCIATED TRANSMEMBRANE PROTEIN 1"/>
    <property type="match status" value="1"/>
</dbReference>
<dbReference type="KEGG" id="dci:103505643"/>
<evidence type="ECO:0000313" key="2">
    <source>
        <dbReference type="Proteomes" id="UP000079169"/>
    </source>
</evidence>
<reference evidence="3" key="1">
    <citation type="submission" date="2025-08" db="UniProtKB">
        <authorList>
            <consortium name="RefSeq"/>
        </authorList>
    </citation>
    <scope>IDENTIFICATION</scope>
</reference>
<dbReference type="Proteomes" id="UP000079169">
    <property type="component" value="Unplaced"/>
</dbReference>
<organism evidence="2 3">
    <name type="scientific">Diaphorina citri</name>
    <name type="common">Asian citrus psyllid</name>
    <dbReference type="NCBI Taxonomy" id="121845"/>
    <lineage>
        <taxon>Eukaryota</taxon>
        <taxon>Metazoa</taxon>
        <taxon>Ecdysozoa</taxon>
        <taxon>Arthropoda</taxon>
        <taxon>Hexapoda</taxon>
        <taxon>Insecta</taxon>
        <taxon>Pterygota</taxon>
        <taxon>Neoptera</taxon>
        <taxon>Paraneoptera</taxon>
        <taxon>Hemiptera</taxon>
        <taxon>Sternorrhyncha</taxon>
        <taxon>Psylloidea</taxon>
        <taxon>Psyllidae</taxon>
        <taxon>Diaphorininae</taxon>
        <taxon>Diaphorina</taxon>
    </lineage>
</organism>
<keyword evidence="1" id="KW-1133">Transmembrane helix</keyword>
<dbReference type="GeneID" id="103505643"/>
<dbReference type="AlphaFoldDB" id="A0A1S3CUS6"/>
<sequence>MNLKSVISLGIFLSITHRNEVYSEIISPDGGCQELLDSFARATANYTMCTIQHARPISVCEACIDSYLKVLKRYNQILKLYDEHDKQCKEELMNVDRLQVVEKGYHFVEDLWHKASCSACFKKDDQGLTISNMTDTTVKLLDLSELTDACILTNQNTSVNSSQIVCDKCKEDYLNLNSYYNCHKSAVCMDIVDMMNITRYKWSTTLGCCMDRKKIEIPFLLTTGALCLLPLLFYISLYFCSKNTEFNIVLEQTRWQTPVNS</sequence>
<protein>
    <submittedName>
        <fullName evidence="3">Osteopetrosis-associated transmembrane protein 1</fullName>
    </submittedName>
</protein>
<keyword evidence="2" id="KW-1185">Reference proteome</keyword>
<name>A0A1S3CUS6_DIACI</name>
<dbReference type="RefSeq" id="XP_008468224.1">
    <property type="nucleotide sequence ID" value="XM_008470002.3"/>
</dbReference>
<accession>A0A1S3CUS6</accession>
<feature type="transmembrane region" description="Helical" evidence="1">
    <location>
        <begin position="217"/>
        <end position="240"/>
    </location>
</feature>